<evidence type="ECO:0000313" key="3">
    <source>
        <dbReference type="EMBL" id="AKI80524.1"/>
    </source>
</evidence>
<name>A0A0G2Y7K2_9VIRU</name>
<organism evidence="3 4">
    <name type="scientific">Acanthamoeba polyphaga mimivirus Kroon</name>
    <dbReference type="NCBI Taxonomy" id="3069720"/>
    <lineage>
        <taxon>Viruses</taxon>
        <taxon>Varidnaviria</taxon>
        <taxon>Bamfordvirae</taxon>
        <taxon>Nucleocytoviricota</taxon>
        <taxon>Megaviricetes</taxon>
        <taxon>Imitervirales</taxon>
        <taxon>Mimiviridae</taxon>
        <taxon>Megamimivirinae</taxon>
        <taxon>Mimivirus</taxon>
        <taxon>Mimivirus lagoaense</taxon>
    </lineage>
</organism>
<keyword evidence="4" id="KW-1185">Reference proteome</keyword>
<dbReference type="InterPro" id="IPR002110">
    <property type="entry name" value="Ankyrin_rpt"/>
</dbReference>
<dbReference type="Pfam" id="PF12796">
    <property type="entry name" value="Ank_2"/>
    <property type="match status" value="3"/>
</dbReference>
<evidence type="ECO:0000256" key="2">
    <source>
        <dbReference type="ARBA" id="ARBA00023043"/>
    </source>
</evidence>
<dbReference type="EMBL" id="KM982402">
    <property type="protein sequence ID" value="AKI80524.1"/>
    <property type="molecule type" value="Genomic_DNA"/>
</dbReference>
<dbReference type="Proteomes" id="UP000240461">
    <property type="component" value="Segment"/>
</dbReference>
<dbReference type="Gene3D" id="1.25.40.20">
    <property type="entry name" value="Ankyrin repeat-containing domain"/>
    <property type="match status" value="3"/>
</dbReference>
<evidence type="ECO:0000313" key="4">
    <source>
        <dbReference type="Proteomes" id="UP000240461"/>
    </source>
</evidence>
<proteinExistence type="predicted"/>
<accession>A0A0G2Y7K2</accession>
<keyword evidence="2" id="KW-0040">ANK repeat</keyword>
<keyword evidence="1" id="KW-0677">Repeat</keyword>
<evidence type="ECO:0000256" key="1">
    <source>
        <dbReference type="ARBA" id="ARBA00022737"/>
    </source>
</evidence>
<dbReference type="SMART" id="SM00248">
    <property type="entry name" value="ANK"/>
    <property type="match status" value="9"/>
</dbReference>
<dbReference type="InterPro" id="IPR036770">
    <property type="entry name" value="Ankyrin_rpt-contain_sf"/>
</dbReference>
<reference evidence="3 4" key="1">
    <citation type="submission" date="2014-10" db="EMBL/GenBank/DDBJ databases">
        <title>Pan-genome analysis of Brazilian lineage A amoebal mimiviruses.</title>
        <authorList>
            <person name="Assis F.L."/>
            <person name="Abrahao J.S."/>
            <person name="Kroon E.G."/>
            <person name="Dornas F.P."/>
            <person name="Andrade K.R."/>
            <person name="Borato P.V.M."/>
            <person name="Pilotto M.R."/>
            <person name="Benamar S."/>
            <person name="LaScola B."/>
            <person name="Colson P."/>
        </authorList>
    </citation>
    <scope>NUCLEOTIDE SEQUENCE [LARGE SCALE GENOMIC DNA]</scope>
    <source>
        <strain evidence="3 4">Kroon</strain>
    </source>
</reference>
<dbReference type="PANTHER" id="PTHR24188">
    <property type="entry name" value="ANKYRIN REPEAT PROTEIN"/>
    <property type="match status" value="1"/>
</dbReference>
<dbReference type="PROSITE" id="PS50088">
    <property type="entry name" value="ANK_REPEAT"/>
    <property type="match status" value="1"/>
</dbReference>
<dbReference type="KEGG" id="vg:80514322"/>
<dbReference type="SUPFAM" id="SSF48403">
    <property type="entry name" value="Ankyrin repeat"/>
    <property type="match status" value="1"/>
</dbReference>
<sequence>MDSDNSNNLIDQEIYSVYNEYEGIDIHYGLELSCIKGHIDVFEHCINRGALVSGYKRMLSSDWINSPDYVDLLSIAAYNGHSDIVEQLIKYGYDPKFNDYSALNCACERNYLEIVKYLVNYEAVRYLMSAGLKFRLNVTNISITKISELLAVEKDFIATNSSIDSVKNLLYTPTKNYFSNIIDASLVYAARGGSMDVVVYLSQLGANHNFAIICASIHGQLDIVKYLLQKGQEYTTKIEYCIIMAAQYGQVNIVKYLIESGNELDHNLDYCLKVTIYYGHTDTVKYLCNRYGERCYTSDCLMMAIEQGHSEIAKFLIIDGGIQLDNDNYIKTAVQRGHINVLKLLVSLRMDFTINKNLPIRIALRECHFQVVEYLISQGVDIRSNNGYIIRWALYGNSKNKTSRIIKYVTDNYPDMLNIIKF</sequence>
<protein>
    <submittedName>
        <fullName evidence="3">Ankyrin repeat protein</fullName>
    </submittedName>
</protein>
<dbReference type="PANTHER" id="PTHR24188:SF29">
    <property type="entry name" value="GH09064P"/>
    <property type="match status" value="1"/>
</dbReference>